<name>A0A1M4VGL2_9THEO</name>
<dbReference type="AlphaFoldDB" id="A0A1M4VGL2"/>
<dbReference type="PROSITE" id="PS01229">
    <property type="entry name" value="COF_2"/>
    <property type="match status" value="1"/>
</dbReference>
<dbReference type="Gene3D" id="3.30.1240.10">
    <property type="match status" value="1"/>
</dbReference>
<evidence type="ECO:0000313" key="2">
    <source>
        <dbReference type="Proteomes" id="UP000184088"/>
    </source>
</evidence>
<dbReference type="GO" id="GO:0005829">
    <property type="term" value="C:cytosol"/>
    <property type="evidence" value="ECO:0007669"/>
    <property type="project" value="TreeGrafter"/>
</dbReference>
<dbReference type="NCBIfam" id="TIGR00099">
    <property type="entry name" value="Cof-subfamily"/>
    <property type="match status" value="1"/>
</dbReference>
<dbReference type="NCBIfam" id="TIGR01484">
    <property type="entry name" value="HAD-SF-IIB"/>
    <property type="match status" value="1"/>
</dbReference>
<dbReference type="Pfam" id="PF08282">
    <property type="entry name" value="Hydrolase_3"/>
    <property type="match status" value="1"/>
</dbReference>
<dbReference type="GO" id="GO:0016791">
    <property type="term" value="F:phosphatase activity"/>
    <property type="evidence" value="ECO:0007669"/>
    <property type="project" value="TreeGrafter"/>
</dbReference>
<proteinExistence type="predicted"/>
<dbReference type="PANTHER" id="PTHR10000:SF8">
    <property type="entry name" value="HAD SUPERFAMILY HYDROLASE-LIKE, TYPE 3"/>
    <property type="match status" value="1"/>
</dbReference>
<dbReference type="EMBL" id="FQVH01000004">
    <property type="protein sequence ID" value="SHE68078.1"/>
    <property type="molecule type" value="Genomic_DNA"/>
</dbReference>
<dbReference type="Gene3D" id="3.40.50.1000">
    <property type="entry name" value="HAD superfamily/HAD-like"/>
    <property type="match status" value="1"/>
</dbReference>
<accession>A0A1M4VGL2</accession>
<dbReference type="SFLD" id="SFLDS00003">
    <property type="entry name" value="Haloacid_Dehalogenase"/>
    <property type="match status" value="1"/>
</dbReference>
<dbReference type="InterPro" id="IPR036412">
    <property type="entry name" value="HAD-like_sf"/>
</dbReference>
<reference evidence="1 2" key="1">
    <citation type="submission" date="2016-11" db="EMBL/GenBank/DDBJ databases">
        <authorList>
            <person name="Jaros S."/>
            <person name="Januszkiewicz K."/>
            <person name="Wedrychowicz H."/>
        </authorList>
    </citation>
    <scope>NUCLEOTIDE SEQUENCE [LARGE SCALE GENOMIC DNA]</scope>
    <source>
        <strain evidence="1 2">DSM 17918</strain>
    </source>
</reference>
<dbReference type="SUPFAM" id="SSF56784">
    <property type="entry name" value="HAD-like"/>
    <property type="match status" value="1"/>
</dbReference>
<keyword evidence="2" id="KW-1185">Reference proteome</keyword>
<dbReference type="Proteomes" id="UP000184088">
    <property type="component" value="Unassembled WGS sequence"/>
</dbReference>
<dbReference type="PANTHER" id="PTHR10000">
    <property type="entry name" value="PHOSPHOSERINE PHOSPHATASE"/>
    <property type="match status" value="1"/>
</dbReference>
<protein>
    <submittedName>
        <fullName evidence="1">Uncharacterized protein</fullName>
    </submittedName>
</protein>
<dbReference type="RefSeq" id="WP_073341689.1">
    <property type="nucleotide sequence ID" value="NZ_FQVH01000004.1"/>
</dbReference>
<dbReference type="SFLD" id="SFLDG01144">
    <property type="entry name" value="C2.B.4:_PGP_Like"/>
    <property type="match status" value="1"/>
</dbReference>
<evidence type="ECO:0000313" key="1">
    <source>
        <dbReference type="EMBL" id="SHE68078.1"/>
    </source>
</evidence>
<dbReference type="GO" id="GO:0000287">
    <property type="term" value="F:magnesium ion binding"/>
    <property type="evidence" value="ECO:0007669"/>
    <property type="project" value="TreeGrafter"/>
</dbReference>
<organism evidence="1 2">
    <name type="scientific">Caldanaerobius fijiensis DSM 17918</name>
    <dbReference type="NCBI Taxonomy" id="1121256"/>
    <lineage>
        <taxon>Bacteria</taxon>
        <taxon>Bacillati</taxon>
        <taxon>Bacillota</taxon>
        <taxon>Clostridia</taxon>
        <taxon>Thermoanaerobacterales</taxon>
        <taxon>Thermoanaerobacteraceae</taxon>
        <taxon>Caldanaerobius</taxon>
    </lineage>
</organism>
<dbReference type="InterPro" id="IPR000150">
    <property type="entry name" value="Cof"/>
</dbReference>
<sequence length="275" mass="31426">MRYRLIAMDMDGTFLNSQSMPIERNIQALKKAKEKGAVIAFASGRIYPAINEYVRMFGDDVAVIACNGALVYKSAKDGIIYRSYMPYEEVIKLLEIAREYKLYYHFFTEDRLFTVQLKYGSLLYKTWNDRLPPQERMMIEIIDDPYEVISQYKDNLVKFVVSDDDTDFLDNVVRKRIEESGDFEVTKSAKNNLEIMVKGVSKGRGLEILSKYLDIPKEQIIAVGDSLNDISMIRYAGLGVAMGNADERVIPWADYIAPTNDEGGIAHVVEKFMLS</sequence>
<dbReference type="STRING" id="1121256.SAMN02746089_00622"/>
<dbReference type="OrthoDB" id="9781413at2"/>
<dbReference type="InterPro" id="IPR023214">
    <property type="entry name" value="HAD_sf"/>
</dbReference>
<dbReference type="InterPro" id="IPR006379">
    <property type="entry name" value="HAD-SF_hydro_IIB"/>
</dbReference>
<dbReference type="SFLD" id="SFLDG01140">
    <property type="entry name" value="C2.B:_Phosphomannomutase_and_P"/>
    <property type="match status" value="1"/>
</dbReference>
<gene>
    <name evidence="1" type="ORF">SAMN02746089_00622</name>
</gene>
<dbReference type="CDD" id="cd07516">
    <property type="entry name" value="HAD_Pase"/>
    <property type="match status" value="1"/>
</dbReference>